<evidence type="ECO:0000256" key="1">
    <source>
        <dbReference type="ARBA" id="ARBA00004651"/>
    </source>
</evidence>
<comment type="subcellular location">
    <subcellularLocation>
        <location evidence="1">Cell membrane</location>
        <topology evidence="1">Multi-pass membrane protein</topology>
    </subcellularLocation>
</comment>
<feature type="transmembrane region" description="Helical" evidence="9">
    <location>
        <begin position="132"/>
        <end position="153"/>
    </location>
</feature>
<feature type="transmembrane region" description="Helical" evidence="9">
    <location>
        <begin position="374"/>
        <end position="398"/>
    </location>
</feature>
<feature type="transmembrane region" description="Helical" evidence="9">
    <location>
        <begin position="275"/>
        <end position="297"/>
    </location>
</feature>
<name>A0A853BWD4_9ACTN</name>
<evidence type="ECO:0000256" key="7">
    <source>
        <dbReference type="ARBA" id="ARBA00023136"/>
    </source>
</evidence>
<evidence type="ECO:0000256" key="2">
    <source>
        <dbReference type="ARBA" id="ARBA00009773"/>
    </source>
</evidence>
<evidence type="ECO:0000256" key="3">
    <source>
        <dbReference type="ARBA" id="ARBA00022448"/>
    </source>
</evidence>
<feature type="transmembrane region" description="Helical" evidence="9">
    <location>
        <begin position="303"/>
        <end position="333"/>
    </location>
</feature>
<feature type="transmembrane region" description="Helical" evidence="9">
    <location>
        <begin position="220"/>
        <end position="239"/>
    </location>
</feature>
<keyword evidence="6 9" id="KW-1133">Transmembrane helix</keyword>
<sequence length="444" mass="46648">MTPEDPPPVEPEAEPAAEESHHARRWRRDSEESLIHRFVQVLADAREERRAEPGPIATGPSKVGRADVPVGLDLAAAWGWRLLVIAGASYLLMWLVGYFAVVTIPLAVALLVSALAAPFVAGVQRIGVPRGLAALLVVLSGFAVVGALLTFAGQQVASGAEDLANSTVQGLDEIREWLRDGPLNASDSQINDAIERAQEMITEQTQDGEVVSRVTEFGTAIGHVVAGFFIALFATYFFLADGDRIWGWLVRLAPRAARERVDSSGRVAWVSLVQFVRATVIVAMVDAVGVMIGAAILDVPFVLAIGVLVFLGAFIPLIGATIAGIVAVLVALVDQGPVTALIMLAVLIGVQQLEGHILQPFLLGRWVRLHPLGVIVALAGGVLVAGIVGALVAVPLAAAANAVVLHLAELSSSVTEPTVDEDDDGIPDEAEQGLEPPGAEEVTS</sequence>
<evidence type="ECO:0000256" key="4">
    <source>
        <dbReference type="ARBA" id="ARBA00022475"/>
    </source>
</evidence>
<dbReference type="Pfam" id="PF01594">
    <property type="entry name" value="AI-2E_transport"/>
    <property type="match status" value="1"/>
</dbReference>
<dbReference type="PANTHER" id="PTHR21716:SF53">
    <property type="entry name" value="PERMEASE PERM-RELATED"/>
    <property type="match status" value="1"/>
</dbReference>
<evidence type="ECO:0000256" key="9">
    <source>
        <dbReference type="SAM" id="Phobius"/>
    </source>
</evidence>
<evidence type="ECO:0000256" key="8">
    <source>
        <dbReference type="SAM" id="MobiDB-lite"/>
    </source>
</evidence>
<feature type="region of interest" description="Disordered" evidence="8">
    <location>
        <begin position="415"/>
        <end position="444"/>
    </location>
</feature>
<feature type="region of interest" description="Disordered" evidence="8">
    <location>
        <begin position="1"/>
        <end position="28"/>
    </location>
</feature>
<organism evidence="10 11">
    <name type="scientific">Nocardioides thalensis</name>
    <dbReference type="NCBI Taxonomy" id="1914755"/>
    <lineage>
        <taxon>Bacteria</taxon>
        <taxon>Bacillati</taxon>
        <taxon>Actinomycetota</taxon>
        <taxon>Actinomycetes</taxon>
        <taxon>Propionibacteriales</taxon>
        <taxon>Nocardioidaceae</taxon>
        <taxon>Nocardioides</taxon>
    </lineage>
</organism>
<keyword evidence="7 9" id="KW-0472">Membrane</keyword>
<evidence type="ECO:0000256" key="5">
    <source>
        <dbReference type="ARBA" id="ARBA00022692"/>
    </source>
</evidence>
<dbReference type="RefSeq" id="WP_179666844.1">
    <property type="nucleotide sequence ID" value="NZ_JACCFP010000001.1"/>
</dbReference>
<evidence type="ECO:0000313" key="11">
    <source>
        <dbReference type="Proteomes" id="UP000530424"/>
    </source>
</evidence>
<dbReference type="PANTHER" id="PTHR21716">
    <property type="entry name" value="TRANSMEMBRANE PROTEIN"/>
    <property type="match status" value="1"/>
</dbReference>
<reference evidence="10 11" key="1">
    <citation type="submission" date="2020-07" db="EMBL/GenBank/DDBJ databases">
        <title>Sequencing the genomes of 1000 actinobacteria strains.</title>
        <authorList>
            <person name="Klenk H.-P."/>
        </authorList>
    </citation>
    <scope>NUCLEOTIDE SEQUENCE [LARGE SCALE GENOMIC DNA]</scope>
    <source>
        <strain evidence="10 11">DSM 103833</strain>
    </source>
</reference>
<keyword evidence="3" id="KW-0813">Transport</keyword>
<accession>A0A853BWD4</accession>
<evidence type="ECO:0000313" key="10">
    <source>
        <dbReference type="EMBL" id="NYJ00220.1"/>
    </source>
</evidence>
<feature type="transmembrane region" description="Helical" evidence="9">
    <location>
        <begin position="340"/>
        <end position="362"/>
    </location>
</feature>
<dbReference type="AlphaFoldDB" id="A0A853BWD4"/>
<dbReference type="EMBL" id="JACCFP010000001">
    <property type="protein sequence ID" value="NYJ00220.1"/>
    <property type="molecule type" value="Genomic_DNA"/>
</dbReference>
<dbReference type="InterPro" id="IPR002549">
    <property type="entry name" value="AI-2E-like"/>
</dbReference>
<keyword evidence="11" id="KW-1185">Reference proteome</keyword>
<evidence type="ECO:0000256" key="6">
    <source>
        <dbReference type="ARBA" id="ARBA00022989"/>
    </source>
</evidence>
<comment type="similarity">
    <text evidence="2">Belongs to the autoinducer-2 exporter (AI-2E) (TC 2.A.86) family.</text>
</comment>
<protein>
    <submittedName>
        <fullName evidence="10">Putative PurR-regulated permease PerM</fullName>
    </submittedName>
</protein>
<keyword evidence="5 9" id="KW-0812">Transmembrane</keyword>
<gene>
    <name evidence="10" type="ORF">HNR19_000918</name>
</gene>
<feature type="transmembrane region" description="Helical" evidence="9">
    <location>
        <begin position="98"/>
        <end position="120"/>
    </location>
</feature>
<proteinExistence type="inferred from homology"/>
<dbReference type="GO" id="GO:0055085">
    <property type="term" value="P:transmembrane transport"/>
    <property type="evidence" value="ECO:0007669"/>
    <property type="project" value="TreeGrafter"/>
</dbReference>
<feature type="compositionally biased region" description="Acidic residues" evidence="8">
    <location>
        <begin position="418"/>
        <end position="432"/>
    </location>
</feature>
<keyword evidence="4" id="KW-1003">Cell membrane</keyword>
<dbReference type="GO" id="GO:0005886">
    <property type="term" value="C:plasma membrane"/>
    <property type="evidence" value="ECO:0007669"/>
    <property type="project" value="UniProtKB-SubCell"/>
</dbReference>
<comment type="caution">
    <text evidence="10">The sequence shown here is derived from an EMBL/GenBank/DDBJ whole genome shotgun (WGS) entry which is preliminary data.</text>
</comment>
<feature type="compositionally biased region" description="Pro residues" evidence="8">
    <location>
        <begin position="1"/>
        <end position="10"/>
    </location>
</feature>
<dbReference type="Proteomes" id="UP000530424">
    <property type="component" value="Unassembled WGS sequence"/>
</dbReference>